<evidence type="ECO:0000259" key="9">
    <source>
        <dbReference type="Pfam" id="PF26138"/>
    </source>
</evidence>
<keyword evidence="5" id="KW-0479">Metal-binding</keyword>
<dbReference type="PANTHER" id="PTHR22930">
    <property type="match status" value="1"/>
</dbReference>
<dbReference type="EMBL" id="GHES01007139">
    <property type="protein sequence ID" value="MPA37698.1"/>
    <property type="molecule type" value="Transcribed_RNA"/>
</dbReference>
<organism evidence="10">
    <name type="scientific">Davidia involucrata</name>
    <name type="common">Dove tree</name>
    <dbReference type="NCBI Taxonomy" id="16924"/>
    <lineage>
        <taxon>Eukaryota</taxon>
        <taxon>Viridiplantae</taxon>
        <taxon>Streptophyta</taxon>
        <taxon>Embryophyta</taxon>
        <taxon>Tracheophyta</taxon>
        <taxon>Spermatophyta</taxon>
        <taxon>Magnoliopsida</taxon>
        <taxon>eudicotyledons</taxon>
        <taxon>Gunneridae</taxon>
        <taxon>Pentapetalae</taxon>
        <taxon>asterids</taxon>
        <taxon>Cornales</taxon>
        <taxon>Nyssaceae</taxon>
        <taxon>Davidia</taxon>
    </lineage>
</organism>
<evidence type="ECO:0000256" key="3">
    <source>
        <dbReference type="ARBA" id="ARBA00006958"/>
    </source>
</evidence>
<evidence type="ECO:0000256" key="4">
    <source>
        <dbReference type="ARBA" id="ARBA00022722"/>
    </source>
</evidence>
<evidence type="ECO:0000256" key="1">
    <source>
        <dbReference type="ARBA" id="ARBA00001968"/>
    </source>
</evidence>
<feature type="domain" description="DUF8040" evidence="9">
    <location>
        <begin position="44"/>
        <end position="136"/>
    </location>
</feature>
<proteinExistence type="inferred from homology"/>
<accession>A0A5B6Z1I6</accession>
<dbReference type="GO" id="GO:0016787">
    <property type="term" value="F:hydrolase activity"/>
    <property type="evidence" value="ECO:0007669"/>
    <property type="project" value="UniProtKB-KW"/>
</dbReference>
<dbReference type="InterPro" id="IPR045249">
    <property type="entry name" value="HARBI1-like"/>
</dbReference>
<dbReference type="Pfam" id="PF13359">
    <property type="entry name" value="DDE_Tnp_4"/>
    <property type="match status" value="1"/>
</dbReference>
<evidence type="ECO:0000256" key="7">
    <source>
        <dbReference type="ARBA" id="ARBA00023242"/>
    </source>
</evidence>
<evidence type="ECO:0000259" key="8">
    <source>
        <dbReference type="Pfam" id="PF13359"/>
    </source>
</evidence>
<dbReference type="PANTHER" id="PTHR22930:SF221">
    <property type="entry name" value="NUCLEASE HARBI1"/>
    <property type="match status" value="1"/>
</dbReference>
<feature type="domain" description="DDE Tnp4" evidence="8">
    <location>
        <begin position="173"/>
        <end position="335"/>
    </location>
</feature>
<comment type="similarity">
    <text evidence="3">Belongs to the HARBI1 family.</text>
</comment>
<protein>
    <submittedName>
        <fullName evidence="10">Uncharacterized protein</fullName>
    </submittedName>
</protein>
<evidence type="ECO:0000313" key="10">
    <source>
        <dbReference type="EMBL" id="MPA37698.1"/>
    </source>
</evidence>
<keyword evidence="6" id="KW-0378">Hydrolase</keyword>
<dbReference type="Pfam" id="PF26138">
    <property type="entry name" value="DUF8040"/>
    <property type="match status" value="1"/>
</dbReference>
<keyword evidence="7" id="KW-0539">Nucleus</keyword>
<evidence type="ECO:0000256" key="5">
    <source>
        <dbReference type="ARBA" id="ARBA00022723"/>
    </source>
</evidence>
<dbReference type="GO" id="GO:0004518">
    <property type="term" value="F:nuclease activity"/>
    <property type="evidence" value="ECO:0007669"/>
    <property type="project" value="UniProtKB-KW"/>
</dbReference>
<keyword evidence="4" id="KW-0540">Nuclease</keyword>
<dbReference type="GO" id="GO:0046872">
    <property type="term" value="F:metal ion binding"/>
    <property type="evidence" value="ECO:0007669"/>
    <property type="project" value="UniProtKB-KW"/>
</dbReference>
<comment type="cofactor">
    <cofactor evidence="1">
        <name>a divalent metal cation</name>
        <dbReference type="ChEBI" id="CHEBI:60240"/>
    </cofactor>
</comment>
<dbReference type="GO" id="GO:0005634">
    <property type="term" value="C:nucleus"/>
    <property type="evidence" value="ECO:0007669"/>
    <property type="project" value="UniProtKB-SubCell"/>
</dbReference>
<evidence type="ECO:0000256" key="2">
    <source>
        <dbReference type="ARBA" id="ARBA00004123"/>
    </source>
</evidence>
<sequence>MEEEDEQEIARHTVIKAALATAAACVVHYYNTYVDKEPCRINTQAGNRFVMEILDGNPTRCQEQFRMEKEVFISFCKLLRHRYGLQKTRDIGTHEQVAMFLMTLGHGASNRMLQHRFEHSGETISRHFHEVLTACVKLSMDNVKPHGRHAPFPEYLRSNPKFWPHFQNCIGAIDGTHVKANLPVDERIPFICRKGYPTQNIMAACGWDMCFTFAWPGWEGAAQDTQIFYQAIQSPNLNFPKPVGDEFYLVDTGYPNIRGYLCPYRGERYHLPDFQRGSQPQNLQELFNQAHSSLRLVIERTFEVWKARWRLLANMPQYDFPIQVQLIAASMAIHNFIRREAVCDQHFQEYDMNPDLIPTNDTNMETEESYHGADVDDGFMNAFRDGLAIKIASSI</sequence>
<evidence type="ECO:0000256" key="6">
    <source>
        <dbReference type="ARBA" id="ARBA00022801"/>
    </source>
</evidence>
<reference evidence="10" key="1">
    <citation type="submission" date="2019-08" db="EMBL/GenBank/DDBJ databases">
        <title>Reference gene set and small RNA set construction with multiple tissues from Davidia involucrata Baill.</title>
        <authorList>
            <person name="Yang H."/>
            <person name="Zhou C."/>
            <person name="Li G."/>
            <person name="Wang J."/>
            <person name="Gao P."/>
            <person name="Wang M."/>
            <person name="Wang R."/>
            <person name="Zhao Y."/>
        </authorList>
    </citation>
    <scope>NUCLEOTIDE SEQUENCE</scope>
    <source>
        <tissue evidence="10">Mixed with DoveR01_LX</tissue>
    </source>
</reference>
<comment type="subcellular location">
    <subcellularLocation>
        <location evidence="2">Nucleus</location>
    </subcellularLocation>
</comment>
<dbReference type="InterPro" id="IPR058353">
    <property type="entry name" value="DUF8040"/>
</dbReference>
<gene>
    <name evidence="10" type="ORF">Din_007139</name>
</gene>
<dbReference type="InterPro" id="IPR027806">
    <property type="entry name" value="HARBI1_dom"/>
</dbReference>
<dbReference type="AlphaFoldDB" id="A0A5B6Z1I6"/>
<name>A0A5B6Z1I6_DAVIN</name>